<keyword evidence="2" id="KW-1185">Reference proteome</keyword>
<sequence>MGLDTTHDAFHGSYSSFNNFRRFLLKSIGGSYPPHENKELMDGYWYFGDGYSTETHKGLAEFFGHSDCDGEISPEMCKIVADELEAILPQVEKLAKSEQSYGYTLRDGGWIAVTKQFIEGCRLAHERNEPLEFR</sequence>
<name>A0AAE9G9K4_9CAUD</name>
<gene>
    <name evidence="1" type="ORF">fado_26</name>
</gene>
<dbReference type="EMBL" id="OM236516">
    <property type="protein sequence ID" value="UNY48741.1"/>
    <property type="molecule type" value="Genomic_DNA"/>
</dbReference>
<organism evidence="1 2">
    <name type="scientific">Bacillus phage FADO</name>
    <dbReference type="NCBI Taxonomy" id="2917160"/>
    <lineage>
        <taxon>Viruses</taxon>
        <taxon>Duplodnaviria</taxon>
        <taxon>Heunggongvirae</taxon>
        <taxon>Uroviricota</taxon>
        <taxon>Caudoviricetes</taxon>
        <taxon>Heleneionescovirinae</taxon>
        <taxon>Zhangjivirus</taxon>
        <taxon>Zhangjivirus fado</taxon>
    </lineage>
</organism>
<accession>A0AAE9G9K4</accession>
<proteinExistence type="predicted"/>
<reference evidence="1 2" key="1">
    <citation type="submission" date="2022-01" db="EMBL/GenBank/DDBJ databases">
        <authorList>
            <person name="Stokar-Avihail A."/>
        </authorList>
    </citation>
    <scope>NUCLEOTIDE SEQUENCE [LARGE SCALE GENOMIC DNA]</scope>
</reference>
<dbReference type="Proteomes" id="UP000831021">
    <property type="component" value="Segment"/>
</dbReference>
<protein>
    <submittedName>
        <fullName evidence="1">Uncharacterized protein</fullName>
    </submittedName>
</protein>
<evidence type="ECO:0000313" key="1">
    <source>
        <dbReference type="EMBL" id="UNY48741.1"/>
    </source>
</evidence>
<evidence type="ECO:0000313" key="2">
    <source>
        <dbReference type="Proteomes" id="UP000831021"/>
    </source>
</evidence>